<sequence>MSSQPSLPPYREFGKLIDTPTKAINFLKTNGILNEEVFCDYGSRMIWTWPPSWKYPKWRCVYSCRCKRSSKAVTTGSYFFNRKANLEAILWVLHGFVARNSLYALSIGNQLDRRTVSQIIFDIYQVMNDDILDEDITLGGPDIIEVQIDESKFGKRKNNRGQRVEGVWVFGMVEKKANGRAGKVFMSIVPDRKADTLIPLIQQYILPGTRVISDCHGPYMRLRNLGFDHIAVNHSIGFATTNNSIGHTNGNELFNTNMIEGMWTAVKHAVPRRHRTVSNCPWKLLEFLWRRKHSNHWTSLLQGLASTEFSTSNNNHYTEDIINNLPTRVPGDYSQYEYQEDNQLVEFVDLPDTYSSDSDSSTESESDNHSEFTPPPAQRRRTN</sequence>
<dbReference type="OrthoDB" id="5598606at2759"/>
<feature type="region of interest" description="Disordered" evidence="1">
    <location>
        <begin position="349"/>
        <end position="383"/>
    </location>
</feature>
<keyword evidence="4" id="KW-1185">Reference proteome</keyword>
<dbReference type="Pfam" id="PF12762">
    <property type="entry name" value="DDE_Tnp_IS1595"/>
    <property type="match status" value="1"/>
</dbReference>
<organism evidence="3 4">
    <name type="scientific">Circinella minor</name>
    <dbReference type="NCBI Taxonomy" id="1195481"/>
    <lineage>
        <taxon>Eukaryota</taxon>
        <taxon>Fungi</taxon>
        <taxon>Fungi incertae sedis</taxon>
        <taxon>Mucoromycota</taxon>
        <taxon>Mucoromycotina</taxon>
        <taxon>Mucoromycetes</taxon>
        <taxon>Mucorales</taxon>
        <taxon>Lichtheimiaceae</taxon>
        <taxon>Circinella</taxon>
    </lineage>
</organism>
<feature type="domain" description="ISXO2-like transposase" evidence="2">
    <location>
        <begin position="137"/>
        <end position="292"/>
    </location>
</feature>
<dbReference type="Proteomes" id="UP000646827">
    <property type="component" value="Unassembled WGS sequence"/>
</dbReference>
<name>A0A8H7RQX6_9FUNG</name>
<comment type="caution">
    <text evidence="3">The sequence shown here is derived from an EMBL/GenBank/DDBJ whole genome shotgun (WGS) entry which is preliminary data.</text>
</comment>
<protein>
    <recommendedName>
        <fullName evidence="2">ISXO2-like transposase domain-containing protein</fullName>
    </recommendedName>
</protein>
<reference evidence="3 4" key="1">
    <citation type="submission" date="2020-12" db="EMBL/GenBank/DDBJ databases">
        <title>Metabolic potential, ecology and presence of endohyphal bacteria is reflected in genomic diversity of Mucoromycotina.</title>
        <authorList>
            <person name="Muszewska A."/>
            <person name="Okrasinska A."/>
            <person name="Steczkiewicz K."/>
            <person name="Drgas O."/>
            <person name="Orlowska M."/>
            <person name="Perlinska-Lenart U."/>
            <person name="Aleksandrzak-Piekarczyk T."/>
            <person name="Szatraj K."/>
            <person name="Zielenkiewicz U."/>
            <person name="Pilsyk S."/>
            <person name="Malc E."/>
            <person name="Mieczkowski P."/>
            <person name="Kruszewska J.S."/>
            <person name="Biernat P."/>
            <person name="Pawlowska J."/>
        </authorList>
    </citation>
    <scope>NUCLEOTIDE SEQUENCE [LARGE SCALE GENOMIC DNA]</scope>
    <source>
        <strain evidence="3 4">CBS 142.35</strain>
    </source>
</reference>
<dbReference type="EMBL" id="JAEPRB010000517">
    <property type="protein sequence ID" value="KAG2215449.1"/>
    <property type="molecule type" value="Genomic_DNA"/>
</dbReference>
<evidence type="ECO:0000313" key="3">
    <source>
        <dbReference type="EMBL" id="KAG2215449.1"/>
    </source>
</evidence>
<evidence type="ECO:0000256" key="1">
    <source>
        <dbReference type="SAM" id="MobiDB-lite"/>
    </source>
</evidence>
<accession>A0A8H7RQX6</accession>
<dbReference type="PANTHER" id="PTHR47163">
    <property type="entry name" value="DDE_TNP_IS1595 DOMAIN-CONTAINING PROTEIN"/>
    <property type="match status" value="1"/>
</dbReference>
<proteinExistence type="predicted"/>
<dbReference type="InterPro" id="IPR053164">
    <property type="entry name" value="IS1016-like_transposase"/>
</dbReference>
<dbReference type="PANTHER" id="PTHR47163:SF2">
    <property type="entry name" value="SI:DKEY-17M8.2"/>
    <property type="match status" value="1"/>
</dbReference>
<dbReference type="AlphaFoldDB" id="A0A8H7RQX6"/>
<evidence type="ECO:0000313" key="4">
    <source>
        <dbReference type="Proteomes" id="UP000646827"/>
    </source>
</evidence>
<dbReference type="InterPro" id="IPR024445">
    <property type="entry name" value="Tnp_ISXO2-like"/>
</dbReference>
<dbReference type="SMART" id="SM01126">
    <property type="entry name" value="DDE_Tnp_IS1595"/>
    <property type="match status" value="1"/>
</dbReference>
<evidence type="ECO:0000259" key="2">
    <source>
        <dbReference type="SMART" id="SM01126"/>
    </source>
</evidence>
<gene>
    <name evidence="3" type="ORF">INT45_011867</name>
</gene>